<keyword evidence="1" id="KW-0812">Transmembrane</keyword>
<reference evidence="2 3" key="1">
    <citation type="submission" date="2023-07" db="EMBL/GenBank/DDBJ databases">
        <title>Genomic Encyclopedia of Type Strains, Phase IV (KMG-IV): sequencing the most valuable type-strain genomes for metagenomic binning, comparative biology and taxonomic classification.</title>
        <authorList>
            <person name="Goeker M."/>
        </authorList>
    </citation>
    <scope>NUCLEOTIDE SEQUENCE [LARGE SCALE GENOMIC DNA]</scope>
    <source>
        <strain evidence="2 3">DSM 27594</strain>
    </source>
</reference>
<comment type="caution">
    <text evidence="2">The sequence shown here is derived from an EMBL/GenBank/DDBJ whole genome shotgun (WGS) entry which is preliminary data.</text>
</comment>
<accession>A0ABT9XZ17</accession>
<evidence type="ECO:0000256" key="1">
    <source>
        <dbReference type="SAM" id="Phobius"/>
    </source>
</evidence>
<feature type="transmembrane region" description="Helical" evidence="1">
    <location>
        <begin position="60"/>
        <end position="77"/>
    </location>
</feature>
<sequence length="86" mass="10341">MILVILFDVFVDEKTGGYWYFWKGIDLTNVLVYTLLVPPVNVIFLNCYPFNASKLKRLRYFIGWVIFILIYELLALLPQPWGYFYY</sequence>
<keyword evidence="3" id="KW-1185">Reference proteome</keyword>
<gene>
    <name evidence="2" type="ORF">J2S10_004026</name>
</gene>
<organism evidence="2 3">
    <name type="scientific">Neobacillus ginsengisoli</name>
    <dbReference type="NCBI Taxonomy" id="904295"/>
    <lineage>
        <taxon>Bacteria</taxon>
        <taxon>Bacillati</taxon>
        <taxon>Bacillota</taxon>
        <taxon>Bacilli</taxon>
        <taxon>Bacillales</taxon>
        <taxon>Bacillaceae</taxon>
        <taxon>Neobacillus</taxon>
    </lineage>
</organism>
<evidence type="ECO:0000313" key="3">
    <source>
        <dbReference type="Proteomes" id="UP001224122"/>
    </source>
</evidence>
<evidence type="ECO:0000313" key="2">
    <source>
        <dbReference type="EMBL" id="MDQ0200824.1"/>
    </source>
</evidence>
<protein>
    <submittedName>
        <fullName evidence="2">Cytosine/uracil/thiamine/allantoin permease</fullName>
    </submittedName>
</protein>
<keyword evidence="1" id="KW-0472">Membrane</keyword>
<proteinExistence type="predicted"/>
<keyword evidence="1" id="KW-1133">Transmembrane helix</keyword>
<dbReference type="Proteomes" id="UP001224122">
    <property type="component" value="Unassembled WGS sequence"/>
</dbReference>
<feature type="transmembrane region" description="Helical" evidence="1">
    <location>
        <begin position="30"/>
        <end position="48"/>
    </location>
</feature>
<name>A0ABT9XZ17_9BACI</name>
<dbReference type="EMBL" id="JAUSTW010000007">
    <property type="protein sequence ID" value="MDQ0200824.1"/>
    <property type="molecule type" value="Genomic_DNA"/>
</dbReference>